<dbReference type="InterPro" id="IPR048279">
    <property type="entry name" value="MdtK-like"/>
</dbReference>
<evidence type="ECO:0000256" key="3">
    <source>
        <dbReference type="ARBA" id="ARBA00022449"/>
    </source>
</evidence>
<dbReference type="Pfam" id="PF01554">
    <property type="entry name" value="MatE"/>
    <property type="match status" value="2"/>
</dbReference>
<feature type="transmembrane region" description="Helical" evidence="10">
    <location>
        <begin position="317"/>
        <end position="337"/>
    </location>
</feature>
<dbReference type="NCBIfam" id="TIGR00797">
    <property type="entry name" value="matE"/>
    <property type="match status" value="1"/>
</dbReference>
<feature type="transmembrane region" description="Helical" evidence="10">
    <location>
        <begin position="273"/>
        <end position="296"/>
    </location>
</feature>
<feature type="transmembrane region" description="Helical" evidence="10">
    <location>
        <begin position="396"/>
        <end position="417"/>
    </location>
</feature>
<evidence type="ECO:0000256" key="6">
    <source>
        <dbReference type="ARBA" id="ARBA00022989"/>
    </source>
</evidence>
<feature type="transmembrane region" description="Helical" evidence="10">
    <location>
        <begin position="93"/>
        <end position="112"/>
    </location>
</feature>
<comment type="caution">
    <text evidence="11">The sequence shown here is derived from an EMBL/GenBank/DDBJ whole genome shotgun (WGS) entry which is preliminary data.</text>
</comment>
<dbReference type="RefSeq" id="WP_377401069.1">
    <property type="nucleotide sequence ID" value="NZ_JBHTFQ010000003.1"/>
</dbReference>
<evidence type="ECO:0000256" key="9">
    <source>
        <dbReference type="ARBA" id="ARBA00031636"/>
    </source>
</evidence>
<feature type="transmembrane region" description="Helical" evidence="10">
    <location>
        <begin position="195"/>
        <end position="219"/>
    </location>
</feature>
<evidence type="ECO:0000256" key="2">
    <source>
        <dbReference type="ARBA" id="ARBA00022448"/>
    </source>
</evidence>
<evidence type="ECO:0000256" key="8">
    <source>
        <dbReference type="ARBA" id="ARBA00023136"/>
    </source>
</evidence>
<evidence type="ECO:0000256" key="4">
    <source>
        <dbReference type="ARBA" id="ARBA00022475"/>
    </source>
</evidence>
<feature type="transmembrane region" description="Helical" evidence="10">
    <location>
        <begin position="423"/>
        <end position="444"/>
    </location>
</feature>
<evidence type="ECO:0000256" key="5">
    <source>
        <dbReference type="ARBA" id="ARBA00022692"/>
    </source>
</evidence>
<keyword evidence="7" id="KW-0406">Ion transport</keyword>
<dbReference type="PANTHER" id="PTHR43298">
    <property type="entry name" value="MULTIDRUG RESISTANCE PROTEIN NORM-RELATED"/>
    <property type="match status" value="1"/>
</dbReference>
<name>A0ABW2UGX4_9RHOB</name>
<feature type="transmembrane region" description="Helical" evidence="10">
    <location>
        <begin position="132"/>
        <end position="149"/>
    </location>
</feature>
<feature type="transmembrane region" description="Helical" evidence="10">
    <location>
        <begin position="357"/>
        <end position="384"/>
    </location>
</feature>
<accession>A0ABW2UGX4</accession>
<evidence type="ECO:0000256" key="10">
    <source>
        <dbReference type="SAM" id="Phobius"/>
    </source>
</evidence>
<comment type="subcellular location">
    <subcellularLocation>
        <location evidence="1">Cell inner membrane</location>
        <topology evidence="1">Multi-pass membrane protein</topology>
    </subcellularLocation>
</comment>
<evidence type="ECO:0000313" key="12">
    <source>
        <dbReference type="Proteomes" id="UP001596516"/>
    </source>
</evidence>
<proteinExistence type="predicted"/>
<keyword evidence="8 10" id="KW-0472">Membrane</keyword>
<evidence type="ECO:0000256" key="7">
    <source>
        <dbReference type="ARBA" id="ARBA00023065"/>
    </source>
</evidence>
<keyword evidence="5 10" id="KW-0812">Transmembrane</keyword>
<keyword evidence="12" id="KW-1185">Reference proteome</keyword>
<reference evidence="12" key="1">
    <citation type="journal article" date="2019" name="Int. J. Syst. Evol. Microbiol.">
        <title>The Global Catalogue of Microorganisms (GCM) 10K type strain sequencing project: providing services to taxonomists for standard genome sequencing and annotation.</title>
        <authorList>
            <consortium name="The Broad Institute Genomics Platform"/>
            <consortium name="The Broad Institute Genome Sequencing Center for Infectious Disease"/>
            <person name="Wu L."/>
            <person name="Ma J."/>
        </authorList>
    </citation>
    <scope>NUCLEOTIDE SEQUENCE [LARGE SCALE GENOMIC DNA]</scope>
    <source>
        <strain evidence="12">CGMCC 1.12750</strain>
    </source>
</reference>
<keyword evidence="2" id="KW-0813">Transport</keyword>
<dbReference type="Proteomes" id="UP001596516">
    <property type="component" value="Unassembled WGS sequence"/>
</dbReference>
<feature type="transmembrane region" description="Helical" evidence="10">
    <location>
        <begin position="39"/>
        <end position="72"/>
    </location>
</feature>
<organism evidence="11 12">
    <name type="scientific">Plastorhodobacter daqingensis</name>
    <dbReference type="NCBI Taxonomy" id="1387281"/>
    <lineage>
        <taxon>Bacteria</taxon>
        <taxon>Pseudomonadati</taxon>
        <taxon>Pseudomonadota</taxon>
        <taxon>Alphaproteobacteria</taxon>
        <taxon>Rhodobacterales</taxon>
        <taxon>Paracoccaceae</taxon>
        <taxon>Plastorhodobacter</taxon>
    </lineage>
</organism>
<gene>
    <name evidence="11" type="ORF">ACFQXB_06705</name>
</gene>
<keyword evidence="6 10" id="KW-1133">Transmembrane helix</keyword>
<protein>
    <recommendedName>
        <fullName evidence="9">Multidrug-efflux transporter</fullName>
    </recommendedName>
</protein>
<dbReference type="CDD" id="cd13131">
    <property type="entry name" value="MATE_NorM_like"/>
    <property type="match status" value="1"/>
</dbReference>
<keyword evidence="3" id="KW-0050">Antiport</keyword>
<evidence type="ECO:0000256" key="1">
    <source>
        <dbReference type="ARBA" id="ARBA00004429"/>
    </source>
</evidence>
<evidence type="ECO:0000313" key="11">
    <source>
        <dbReference type="EMBL" id="MFC7703879.1"/>
    </source>
</evidence>
<dbReference type="InterPro" id="IPR050222">
    <property type="entry name" value="MATE_MdtK"/>
</dbReference>
<keyword evidence="4" id="KW-1003">Cell membrane</keyword>
<dbReference type="PANTHER" id="PTHR43298:SF2">
    <property type="entry name" value="FMN_FAD EXPORTER YEEO-RELATED"/>
    <property type="match status" value="1"/>
</dbReference>
<dbReference type="EMBL" id="JBHTFQ010000003">
    <property type="protein sequence ID" value="MFC7703879.1"/>
    <property type="molecule type" value="Genomic_DNA"/>
</dbReference>
<dbReference type="PIRSF" id="PIRSF006603">
    <property type="entry name" value="DinF"/>
    <property type="match status" value="1"/>
</dbReference>
<dbReference type="InterPro" id="IPR002528">
    <property type="entry name" value="MATE_fam"/>
</dbReference>
<feature type="transmembrane region" description="Helical" evidence="10">
    <location>
        <begin position="161"/>
        <end position="183"/>
    </location>
</feature>
<sequence length="454" mass="48003">MMKPSPYGAHARAVLVLGLPLIGSHLAQFGLHVTDTIMLGWYSVPALAAVVLGASTFFSVFILGSGFALAVMPMVAGALGSGEDAEVRRTARMGLWLSLLFGIVSFPVMWWSGPLLRGLGQDAQIAGLAQDYLRIAGLGMVPALLVMVLKSYLAALERTQVVLWVTVAAVGLNIVVNWALIFGNWGAPELGLRGAAIASVLVQAGTLLALCIYAAWLPELRRYALFQRLWRPDWAAFAQVFRLGWPIGLTGLAESGLFAASALMMGWVGTQELAAHGIALEITALAFMVHLGLSNAATVRAGRAHGQGDAVALRQGALAAVALSFAFGTLTIIAFLTLPELLVGAFLSQDEPDRDTIIAIGRSLLVVAALFQFADAAQVMVLGLLRGVQDTRIPMILASVSYWLVGIPASYVMGIHLGGGGVWIWAGLVVGLALAAVLLSLRFVRHLRMPARPA</sequence>
<feature type="transmembrane region" description="Helical" evidence="10">
    <location>
        <begin position="240"/>
        <end position="267"/>
    </location>
</feature>